<dbReference type="Pfam" id="PF00583">
    <property type="entry name" value="Acetyltransf_1"/>
    <property type="match status" value="1"/>
</dbReference>
<keyword evidence="3" id="KW-1185">Reference proteome</keyword>
<evidence type="ECO:0000259" key="1">
    <source>
        <dbReference type="PROSITE" id="PS51186"/>
    </source>
</evidence>
<dbReference type="InterPro" id="IPR016181">
    <property type="entry name" value="Acyl_CoA_acyltransferase"/>
</dbReference>
<reference evidence="2 3" key="1">
    <citation type="submission" date="2024-01" db="EMBL/GenBank/DDBJ databases">
        <title>The strains designed SYSU M86414 and SYSU M84420 isolated from the marine sediment in San Sha City (Hainan Province, China).</title>
        <authorList>
            <person name="Guo D."/>
        </authorList>
    </citation>
    <scope>NUCLEOTIDE SEQUENCE [LARGE SCALE GENOMIC DNA]</scope>
    <source>
        <strain evidence="2 3">SYSU M84420</strain>
    </source>
</reference>
<protein>
    <submittedName>
        <fullName evidence="2">GNAT family N-acetyltransferase</fullName>
    </submittedName>
</protein>
<evidence type="ECO:0000313" key="3">
    <source>
        <dbReference type="Proteomes" id="UP001355298"/>
    </source>
</evidence>
<dbReference type="Proteomes" id="UP001355298">
    <property type="component" value="Unassembled WGS sequence"/>
</dbReference>
<gene>
    <name evidence="2" type="ORF">VOP03_02295</name>
</gene>
<dbReference type="EMBL" id="JAYMGW010000001">
    <property type="protein sequence ID" value="MEC4264164.1"/>
    <property type="molecule type" value="Genomic_DNA"/>
</dbReference>
<dbReference type="SUPFAM" id="SSF55729">
    <property type="entry name" value="Acyl-CoA N-acyltransferases (Nat)"/>
    <property type="match status" value="1"/>
</dbReference>
<organism evidence="2 3">
    <name type="scientific">Flagellimonas halotolerans</name>
    <dbReference type="NCBI Taxonomy" id="3112164"/>
    <lineage>
        <taxon>Bacteria</taxon>
        <taxon>Pseudomonadati</taxon>
        <taxon>Bacteroidota</taxon>
        <taxon>Flavobacteriia</taxon>
        <taxon>Flavobacteriales</taxon>
        <taxon>Flavobacteriaceae</taxon>
        <taxon>Flagellimonas</taxon>
    </lineage>
</organism>
<accession>A0ABU6IM31</accession>
<dbReference type="Gene3D" id="3.40.630.30">
    <property type="match status" value="1"/>
</dbReference>
<proteinExistence type="predicted"/>
<dbReference type="RefSeq" id="WP_326276959.1">
    <property type="nucleotide sequence ID" value="NZ_JAYKYV010000001.1"/>
</dbReference>
<sequence length="165" mass="19456">MGTIIDFDQNGRQFLKWERPPDQFLAAMPEEWRWDFHIYLENTTGHMELFAITEQDHILGGGMVFKGLPPEMEIFEKEVEPLVERGYLYIGFLFVVPKYRGQFIGSTWLRCMKALYSDKGFWLTVEEPGLIEFYEKNGFKWTSTLVQGKRYEELLKSEPSKYFGG</sequence>
<dbReference type="PROSITE" id="PS51186">
    <property type="entry name" value="GNAT"/>
    <property type="match status" value="1"/>
</dbReference>
<evidence type="ECO:0000313" key="2">
    <source>
        <dbReference type="EMBL" id="MEC4264164.1"/>
    </source>
</evidence>
<dbReference type="InterPro" id="IPR000182">
    <property type="entry name" value="GNAT_dom"/>
</dbReference>
<comment type="caution">
    <text evidence="2">The sequence shown here is derived from an EMBL/GenBank/DDBJ whole genome shotgun (WGS) entry which is preliminary data.</text>
</comment>
<name>A0ABU6IM31_9FLAO</name>
<feature type="domain" description="N-acetyltransferase" evidence="1">
    <location>
        <begin position="5"/>
        <end position="157"/>
    </location>
</feature>